<dbReference type="Pfam" id="PF13279">
    <property type="entry name" value="4HBT_2"/>
    <property type="match status" value="1"/>
</dbReference>
<sequence>MSRPSPGTRADYRFFHEITTRWGDNDVYGHVNNVIYYSWFDTAVNALLIKNDLLDLGASREIGIVAENGCRYHASVTFPERITVGGRIARLGTSAVRYELGIFRHHEAGAAAEGYFVHVYVDRASMRPVPMPERLRAALSPFLISPRTKESA</sequence>
<dbReference type="InterPro" id="IPR050563">
    <property type="entry name" value="4-hydroxybenzoyl-CoA_TE"/>
</dbReference>
<proteinExistence type="inferred from homology"/>
<dbReference type="PANTHER" id="PTHR31793">
    <property type="entry name" value="4-HYDROXYBENZOYL-COA THIOESTERASE FAMILY MEMBER"/>
    <property type="match status" value="1"/>
</dbReference>
<dbReference type="InterPro" id="IPR029069">
    <property type="entry name" value="HotDog_dom_sf"/>
</dbReference>
<comment type="similarity">
    <text evidence="1">Belongs to the 4-hydroxybenzoyl-CoA thioesterase family.</text>
</comment>
<dbReference type="CDD" id="cd00586">
    <property type="entry name" value="4HBT"/>
    <property type="match status" value="1"/>
</dbReference>
<organism evidence="3">
    <name type="scientific">Acidicaldus sp</name>
    <dbReference type="NCBI Taxonomy" id="1872105"/>
    <lineage>
        <taxon>Bacteria</taxon>
        <taxon>Pseudomonadati</taxon>
        <taxon>Pseudomonadota</taxon>
        <taxon>Alphaproteobacteria</taxon>
        <taxon>Acetobacterales</taxon>
        <taxon>Acetobacteraceae</taxon>
        <taxon>Acidicaldus</taxon>
    </lineage>
</organism>
<protein>
    <submittedName>
        <fullName evidence="3">Acyl-CoA thioesterase</fullName>
    </submittedName>
</protein>
<evidence type="ECO:0000313" key="3">
    <source>
        <dbReference type="EMBL" id="HGC42080.1"/>
    </source>
</evidence>
<dbReference type="Gene3D" id="3.10.129.10">
    <property type="entry name" value="Hotdog Thioesterase"/>
    <property type="match status" value="1"/>
</dbReference>
<accession>A0A8J4H7V1</accession>
<comment type="caution">
    <text evidence="3">The sequence shown here is derived from an EMBL/GenBank/DDBJ whole genome shotgun (WGS) entry which is preliminary data.</text>
</comment>
<gene>
    <name evidence="3" type="ORF">ENY07_02495</name>
</gene>
<dbReference type="PANTHER" id="PTHR31793:SF27">
    <property type="entry name" value="NOVEL THIOESTERASE SUPERFAMILY DOMAIN AND SAPOSIN A-TYPE DOMAIN CONTAINING PROTEIN (0610012H03RIK)"/>
    <property type="match status" value="1"/>
</dbReference>
<reference evidence="3" key="1">
    <citation type="journal article" date="2020" name="mSystems">
        <title>Genome- and Community-Level Interaction Insights into Carbon Utilization and Element Cycling Functions of Hydrothermarchaeota in Hydrothermal Sediment.</title>
        <authorList>
            <person name="Zhou Z."/>
            <person name="Liu Y."/>
            <person name="Xu W."/>
            <person name="Pan J."/>
            <person name="Luo Z.H."/>
            <person name="Li M."/>
        </authorList>
    </citation>
    <scope>NUCLEOTIDE SEQUENCE</scope>
    <source>
        <strain evidence="3">SpSt-997</strain>
    </source>
</reference>
<evidence type="ECO:0000256" key="2">
    <source>
        <dbReference type="ARBA" id="ARBA00022801"/>
    </source>
</evidence>
<evidence type="ECO:0000256" key="1">
    <source>
        <dbReference type="ARBA" id="ARBA00005953"/>
    </source>
</evidence>
<keyword evidence="2" id="KW-0378">Hydrolase</keyword>
<dbReference type="AlphaFoldDB" id="A0A8J4H7V1"/>
<name>A0A8J4H7V1_9PROT</name>
<dbReference type="SUPFAM" id="SSF54637">
    <property type="entry name" value="Thioesterase/thiol ester dehydrase-isomerase"/>
    <property type="match status" value="1"/>
</dbReference>
<dbReference type="EMBL" id="DTQM01000050">
    <property type="protein sequence ID" value="HGC42080.1"/>
    <property type="molecule type" value="Genomic_DNA"/>
</dbReference>
<dbReference type="GO" id="GO:0047617">
    <property type="term" value="F:fatty acyl-CoA hydrolase activity"/>
    <property type="evidence" value="ECO:0007669"/>
    <property type="project" value="TreeGrafter"/>
</dbReference>